<evidence type="ECO:0008006" key="4">
    <source>
        <dbReference type="Google" id="ProtNLM"/>
    </source>
</evidence>
<organism evidence="2 3">
    <name type="scientific">Alkaliphilus hydrothermalis</name>
    <dbReference type="NCBI Taxonomy" id="1482730"/>
    <lineage>
        <taxon>Bacteria</taxon>
        <taxon>Bacillati</taxon>
        <taxon>Bacillota</taxon>
        <taxon>Clostridia</taxon>
        <taxon>Peptostreptococcales</taxon>
        <taxon>Natronincolaceae</taxon>
        <taxon>Alkaliphilus</taxon>
    </lineage>
</organism>
<comment type="caution">
    <text evidence="2">The sequence shown here is derived from an EMBL/GenBank/DDBJ whole genome shotgun (WGS) entry which is preliminary data.</text>
</comment>
<reference evidence="2 3" key="1">
    <citation type="submission" date="2021-01" db="EMBL/GenBank/DDBJ databases">
        <title>Genomic Encyclopedia of Type Strains, Phase IV (KMG-IV): sequencing the most valuable type-strain genomes for metagenomic binning, comparative biology and taxonomic classification.</title>
        <authorList>
            <person name="Goeker M."/>
        </authorList>
    </citation>
    <scope>NUCLEOTIDE SEQUENCE [LARGE SCALE GENOMIC DNA]</scope>
    <source>
        <strain evidence="2 3">DSM 25890</strain>
    </source>
</reference>
<feature type="transmembrane region" description="Helical" evidence="1">
    <location>
        <begin position="12"/>
        <end position="34"/>
    </location>
</feature>
<evidence type="ECO:0000256" key="1">
    <source>
        <dbReference type="SAM" id="Phobius"/>
    </source>
</evidence>
<dbReference type="RefSeq" id="WP_204400559.1">
    <property type="nucleotide sequence ID" value="NZ_JAFBEE010000003.1"/>
</dbReference>
<gene>
    <name evidence="2" type="ORF">JOC73_000793</name>
</gene>
<feature type="transmembrane region" description="Helical" evidence="1">
    <location>
        <begin position="100"/>
        <end position="118"/>
    </location>
</feature>
<keyword evidence="1" id="KW-0472">Membrane</keyword>
<dbReference type="Proteomes" id="UP001314796">
    <property type="component" value="Unassembled WGS sequence"/>
</dbReference>
<keyword evidence="3" id="KW-1185">Reference proteome</keyword>
<keyword evidence="1" id="KW-0812">Transmembrane</keyword>
<protein>
    <recommendedName>
        <fullName evidence="4">DUF3899 domain-containing protein</fullName>
    </recommendedName>
</protein>
<feature type="transmembrane region" description="Helical" evidence="1">
    <location>
        <begin position="41"/>
        <end position="61"/>
    </location>
</feature>
<evidence type="ECO:0000313" key="2">
    <source>
        <dbReference type="EMBL" id="MBM7614282.1"/>
    </source>
</evidence>
<proteinExistence type="predicted"/>
<name>A0ABS2NN82_9FIRM</name>
<dbReference type="EMBL" id="JAFBEE010000003">
    <property type="protein sequence ID" value="MBM7614282.1"/>
    <property type="molecule type" value="Genomic_DNA"/>
</dbReference>
<keyword evidence="1" id="KW-1133">Transmembrane helix</keyword>
<accession>A0ABS2NN82</accession>
<evidence type="ECO:0000313" key="3">
    <source>
        <dbReference type="Proteomes" id="UP001314796"/>
    </source>
</evidence>
<sequence length="119" mass="13134">MVDNLKDFGKAILKFLLIVASIVIVASLITLGICNYWNFEYSVAFFVAGIIFMGIGALSFMGSHNIRGDFAFRYSRTAGITTSAQNGVDDLNEVWNSWKFFIYVGSVGAVLILISTLLY</sequence>